<keyword evidence="8" id="KW-1185">Reference proteome</keyword>
<dbReference type="GO" id="GO:0046943">
    <property type="term" value="F:carboxylic acid transmembrane transporter activity"/>
    <property type="evidence" value="ECO:0007669"/>
    <property type="project" value="TreeGrafter"/>
</dbReference>
<feature type="domain" description="Major facilitator superfamily (MFS) profile" evidence="6">
    <location>
        <begin position="25"/>
        <end position="442"/>
    </location>
</feature>
<dbReference type="KEGG" id="ebi:EbC_10670"/>
<feature type="transmembrane region" description="Helical" evidence="5">
    <location>
        <begin position="24"/>
        <end position="44"/>
    </location>
</feature>
<reference evidence="7 8" key="1">
    <citation type="journal article" date="2010" name="BMC Genomics">
        <title>Genome comparison of the epiphytic bacteria Erwinia billingiae and E. tasmaniensis with the pear pathogen E. pyrifoliae.</title>
        <authorList>
            <person name="Kube M."/>
            <person name="Migdoll A.M."/>
            <person name="Gehring I."/>
            <person name="Heitmann K."/>
            <person name="Mayer Y."/>
            <person name="Kuhl H."/>
            <person name="Knaust F."/>
            <person name="Geider K."/>
            <person name="Reinhardt R."/>
        </authorList>
    </citation>
    <scope>NUCLEOTIDE SEQUENCE [LARGE SCALE GENOMIC DNA]</scope>
    <source>
        <strain evidence="7 8">Eb661</strain>
    </source>
</reference>
<dbReference type="AlphaFoldDB" id="D8MP41"/>
<dbReference type="InterPro" id="IPR005828">
    <property type="entry name" value="MFS_sugar_transport-like"/>
</dbReference>
<organism evidence="8">
    <name type="scientific">Erwinia billingiae (strain Eb661)</name>
    <dbReference type="NCBI Taxonomy" id="634500"/>
    <lineage>
        <taxon>Bacteria</taxon>
        <taxon>Pseudomonadati</taxon>
        <taxon>Pseudomonadota</taxon>
        <taxon>Gammaproteobacteria</taxon>
        <taxon>Enterobacterales</taxon>
        <taxon>Erwiniaceae</taxon>
        <taxon>Erwinia</taxon>
    </lineage>
</organism>
<dbReference type="PROSITE" id="PS00216">
    <property type="entry name" value="SUGAR_TRANSPORT_1"/>
    <property type="match status" value="1"/>
</dbReference>
<keyword evidence="3 5" id="KW-1133">Transmembrane helix</keyword>
<dbReference type="PROSITE" id="PS50850">
    <property type="entry name" value="MFS"/>
    <property type="match status" value="1"/>
</dbReference>
<dbReference type="PANTHER" id="PTHR23508:SF10">
    <property type="entry name" value="CARBOXYLIC ACID TRANSPORTER PROTEIN HOMOLOG"/>
    <property type="match status" value="1"/>
</dbReference>
<sequence length="460" mass="48869">MSLFKRPSVNGWLPQQLSIKDVKFATWIAFFAWVFAVYDFILFGTLLPAIGGHFGWSEVEQAEIATWVAVGGAVIALAIGPLVDRLGRRMGIVITVGGAALCSLLTAIGGAWGKGALTAIRSVAGLGYAEQTVNATYLSELYAAIDDPKLNKRKGFIYSLVQGGWPVGALVASALTAILMPIIGWQGSFIFAAIPSLVIAVMALKLKETPQFQVHQHIKQLRAAGNETDARQVAQDYDMPYEEQQKSGLAAAFRGTSLRATLVLGGAVLLNWFAIQIFSVLGTTVITKTHAVSFDNSLLILIMSNLVGYCGYLAHGWLGDRFGRRNTIAVGWMLGGVAFAGMLFCPDNFAIIVALYSVGLFFLIGPYAAALFFISESFPTAIRATAGALIGAMGPVGAIIAGVGTTSILSNGGHWQEAALWFGALPCFISGMIILLARHVPEKAAAAQNASHNGTIQIQE</sequence>
<feature type="transmembrane region" description="Helical" evidence="5">
    <location>
        <begin position="327"/>
        <end position="344"/>
    </location>
</feature>
<feature type="transmembrane region" description="Helical" evidence="5">
    <location>
        <begin position="90"/>
        <end position="113"/>
    </location>
</feature>
<comment type="subcellular location">
    <subcellularLocation>
        <location evidence="1">Endomembrane system</location>
        <topology evidence="1">Multi-pass membrane protein</topology>
    </subcellularLocation>
</comment>
<keyword evidence="7" id="KW-0762">Sugar transport</keyword>
<proteinExistence type="predicted"/>
<feature type="transmembrane region" description="Helical" evidence="5">
    <location>
        <begin position="298"/>
        <end position="315"/>
    </location>
</feature>
<evidence type="ECO:0000256" key="5">
    <source>
        <dbReference type="SAM" id="Phobius"/>
    </source>
</evidence>
<feature type="transmembrane region" description="Helical" evidence="5">
    <location>
        <begin position="189"/>
        <end position="206"/>
    </location>
</feature>
<evidence type="ECO:0000256" key="1">
    <source>
        <dbReference type="ARBA" id="ARBA00004127"/>
    </source>
</evidence>
<evidence type="ECO:0000256" key="3">
    <source>
        <dbReference type="ARBA" id="ARBA00022989"/>
    </source>
</evidence>
<feature type="transmembrane region" description="Helical" evidence="5">
    <location>
        <begin position="157"/>
        <end position="183"/>
    </location>
</feature>
<keyword evidence="2 5" id="KW-0812">Transmembrane</keyword>
<dbReference type="SUPFAM" id="SSF103473">
    <property type="entry name" value="MFS general substrate transporter"/>
    <property type="match status" value="1"/>
</dbReference>
<dbReference type="PANTHER" id="PTHR23508">
    <property type="entry name" value="CARBOXYLIC ACID TRANSPORTER PROTEIN HOMOLOG"/>
    <property type="match status" value="1"/>
</dbReference>
<evidence type="ECO:0000259" key="6">
    <source>
        <dbReference type="PROSITE" id="PS50850"/>
    </source>
</evidence>
<dbReference type="STRING" id="634500.EbC_10670"/>
<dbReference type="eggNOG" id="COG2223">
    <property type="taxonomic scope" value="Bacteria"/>
</dbReference>
<dbReference type="RefSeq" id="WP_013201095.1">
    <property type="nucleotide sequence ID" value="NC_014306.1"/>
</dbReference>
<protein>
    <submittedName>
        <fullName evidence="7">Sugar transporter</fullName>
    </submittedName>
</protein>
<dbReference type="EMBL" id="FP236843">
    <property type="protein sequence ID" value="CAX58598.1"/>
    <property type="molecule type" value="Genomic_DNA"/>
</dbReference>
<gene>
    <name evidence="7" type="ordered locus">EbC_10670</name>
</gene>
<keyword evidence="4 5" id="KW-0472">Membrane</keyword>
<dbReference type="GO" id="GO:0005886">
    <property type="term" value="C:plasma membrane"/>
    <property type="evidence" value="ECO:0007669"/>
    <property type="project" value="UniProtKB-SubCell"/>
</dbReference>
<evidence type="ECO:0000256" key="4">
    <source>
        <dbReference type="ARBA" id="ARBA00023136"/>
    </source>
</evidence>
<dbReference type="InterPro" id="IPR036259">
    <property type="entry name" value="MFS_trans_sf"/>
</dbReference>
<feature type="transmembrane region" description="Helical" evidence="5">
    <location>
        <begin position="350"/>
        <end position="374"/>
    </location>
</feature>
<keyword evidence="7" id="KW-0813">Transport</keyword>
<dbReference type="HOGENOM" id="CLU_001265_46_16_6"/>
<feature type="transmembrane region" description="Helical" evidence="5">
    <location>
        <begin position="64"/>
        <end position="83"/>
    </location>
</feature>
<dbReference type="Gene3D" id="1.20.1250.20">
    <property type="entry name" value="MFS general substrate transporter like domains"/>
    <property type="match status" value="1"/>
</dbReference>
<accession>D8MP41</accession>
<feature type="transmembrane region" description="Helical" evidence="5">
    <location>
        <begin position="386"/>
        <end position="406"/>
    </location>
</feature>
<dbReference type="InterPro" id="IPR020846">
    <property type="entry name" value="MFS_dom"/>
</dbReference>
<feature type="transmembrane region" description="Helical" evidence="5">
    <location>
        <begin position="262"/>
        <end position="286"/>
    </location>
</feature>
<dbReference type="InterPro" id="IPR005829">
    <property type="entry name" value="Sugar_transporter_CS"/>
</dbReference>
<feature type="transmembrane region" description="Helical" evidence="5">
    <location>
        <begin position="418"/>
        <end position="437"/>
    </location>
</feature>
<dbReference type="Pfam" id="PF00083">
    <property type="entry name" value="Sugar_tr"/>
    <property type="match status" value="1"/>
</dbReference>
<dbReference type="GeneID" id="90511085"/>
<evidence type="ECO:0000256" key="2">
    <source>
        <dbReference type="ARBA" id="ARBA00022692"/>
    </source>
</evidence>
<dbReference type="Proteomes" id="UP000008793">
    <property type="component" value="Chromosome"/>
</dbReference>
<evidence type="ECO:0000313" key="7">
    <source>
        <dbReference type="EMBL" id="CAX58598.1"/>
    </source>
</evidence>
<evidence type="ECO:0000313" key="8">
    <source>
        <dbReference type="Proteomes" id="UP000008793"/>
    </source>
</evidence>
<feature type="transmembrane region" description="Helical" evidence="5">
    <location>
        <begin position="125"/>
        <end position="145"/>
    </location>
</feature>
<name>D8MP41_ERWBE</name>